<reference evidence="1" key="2">
    <citation type="submission" date="2015-06" db="UniProtKB">
        <authorList>
            <consortium name="EnsemblProtists"/>
        </authorList>
    </citation>
    <scope>IDENTIFICATION</scope>
    <source>
        <strain evidence="1">Emoy2</strain>
    </source>
</reference>
<dbReference type="InParanoid" id="M4BW52"/>
<organism evidence="1 2">
    <name type="scientific">Hyaloperonospora arabidopsidis (strain Emoy2)</name>
    <name type="common">Downy mildew agent</name>
    <name type="synonym">Peronospora arabidopsidis</name>
    <dbReference type="NCBI Taxonomy" id="559515"/>
    <lineage>
        <taxon>Eukaryota</taxon>
        <taxon>Sar</taxon>
        <taxon>Stramenopiles</taxon>
        <taxon>Oomycota</taxon>
        <taxon>Peronosporomycetes</taxon>
        <taxon>Peronosporales</taxon>
        <taxon>Peronosporaceae</taxon>
        <taxon>Hyaloperonospora</taxon>
    </lineage>
</organism>
<dbReference type="HOGENOM" id="CLU_2138290_0_0_1"/>
<dbReference type="VEuPathDB" id="FungiDB:HpaG810753"/>
<accession>M4BW52</accession>
<dbReference type="EMBL" id="JH597993">
    <property type="status" value="NOT_ANNOTATED_CDS"/>
    <property type="molecule type" value="Genomic_DNA"/>
</dbReference>
<protein>
    <submittedName>
        <fullName evidence="1">Uncharacterized protein</fullName>
    </submittedName>
</protein>
<evidence type="ECO:0000313" key="2">
    <source>
        <dbReference type="Proteomes" id="UP000011713"/>
    </source>
</evidence>
<proteinExistence type="predicted"/>
<dbReference type="EnsemblProtists" id="HpaT810753">
    <property type="protein sequence ID" value="HpaP810753"/>
    <property type="gene ID" value="HpaG810753"/>
</dbReference>
<name>M4BW52_HYAAE</name>
<dbReference type="AlphaFoldDB" id="M4BW52"/>
<sequence>MILASTLSLSLRHQIQKSFHSDFAIRNSQEKCRGEAVTNGDAVNIRDSAAGGLAAGDPRFHQLEVARERRHHFQTTAVQLIGNSTGVLGTTQGDSVSISQAVPSAAFVNALKT</sequence>
<evidence type="ECO:0000313" key="1">
    <source>
        <dbReference type="EnsemblProtists" id="HpaP810753"/>
    </source>
</evidence>
<reference evidence="2" key="1">
    <citation type="journal article" date="2010" name="Science">
        <title>Signatures of adaptation to obligate biotrophy in the Hyaloperonospora arabidopsidis genome.</title>
        <authorList>
            <person name="Baxter L."/>
            <person name="Tripathy S."/>
            <person name="Ishaque N."/>
            <person name="Boot N."/>
            <person name="Cabral A."/>
            <person name="Kemen E."/>
            <person name="Thines M."/>
            <person name="Ah-Fong A."/>
            <person name="Anderson R."/>
            <person name="Badejoko W."/>
            <person name="Bittner-Eddy P."/>
            <person name="Boore J.L."/>
            <person name="Chibucos M.C."/>
            <person name="Coates M."/>
            <person name="Dehal P."/>
            <person name="Delehaunty K."/>
            <person name="Dong S."/>
            <person name="Downton P."/>
            <person name="Dumas B."/>
            <person name="Fabro G."/>
            <person name="Fronick C."/>
            <person name="Fuerstenberg S.I."/>
            <person name="Fulton L."/>
            <person name="Gaulin E."/>
            <person name="Govers F."/>
            <person name="Hughes L."/>
            <person name="Humphray S."/>
            <person name="Jiang R.H."/>
            <person name="Judelson H."/>
            <person name="Kamoun S."/>
            <person name="Kyung K."/>
            <person name="Meijer H."/>
            <person name="Minx P."/>
            <person name="Morris P."/>
            <person name="Nelson J."/>
            <person name="Phuntumart V."/>
            <person name="Qutob D."/>
            <person name="Rehmany A."/>
            <person name="Rougon-Cardoso A."/>
            <person name="Ryden P."/>
            <person name="Torto-Alalibo T."/>
            <person name="Studholme D."/>
            <person name="Wang Y."/>
            <person name="Win J."/>
            <person name="Wood J."/>
            <person name="Clifton S.W."/>
            <person name="Rogers J."/>
            <person name="Van den Ackerveken G."/>
            <person name="Jones J.D."/>
            <person name="McDowell J.M."/>
            <person name="Beynon J."/>
            <person name="Tyler B.M."/>
        </authorList>
    </citation>
    <scope>NUCLEOTIDE SEQUENCE [LARGE SCALE GENOMIC DNA]</scope>
    <source>
        <strain evidence="2">Emoy2</strain>
    </source>
</reference>
<keyword evidence="2" id="KW-1185">Reference proteome</keyword>
<dbReference type="Proteomes" id="UP000011713">
    <property type="component" value="Unassembled WGS sequence"/>
</dbReference>